<dbReference type="Pfam" id="PF14607">
    <property type="entry name" value="GxDLY"/>
    <property type="match status" value="1"/>
</dbReference>
<comment type="caution">
    <text evidence="4">The sequence shown here is derived from an EMBL/GenBank/DDBJ whole genome shotgun (WGS) entry which is preliminary data.</text>
</comment>
<dbReference type="PANTHER" id="PTHR30383">
    <property type="entry name" value="THIOESTERASE 1/PROTEASE 1/LYSOPHOSPHOLIPASE L1"/>
    <property type="match status" value="1"/>
</dbReference>
<dbReference type="Gene3D" id="3.40.50.1110">
    <property type="entry name" value="SGNH hydrolase"/>
    <property type="match status" value="2"/>
</dbReference>
<dbReference type="InterPro" id="IPR051532">
    <property type="entry name" value="Ester_Hydrolysis_Enzymes"/>
</dbReference>
<evidence type="ECO:0000313" key="5">
    <source>
        <dbReference type="Proteomes" id="UP000003416"/>
    </source>
</evidence>
<dbReference type="Proteomes" id="UP000003416">
    <property type="component" value="Unassembled WGS sequence"/>
</dbReference>
<evidence type="ECO:0000313" key="4">
    <source>
        <dbReference type="EMBL" id="EGF57208.1"/>
    </source>
</evidence>
<dbReference type="Pfam" id="PF13472">
    <property type="entry name" value="Lipase_GDSL_2"/>
    <property type="match status" value="1"/>
</dbReference>
<dbReference type="CDD" id="cd01844">
    <property type="entry name" value="SGNH_hydrolase_like_6"/>
    <property type="match status" value="1"/>
</dbReference>
<evidence type="ECO:0000259" key="1">
    <source>
        <dbReference type="Pfam" id="PF13472"/>
    </source>
</evidence>
<dbReference type="GO" id="GO:0004622">
    <property type="term" value="F:phosphatidylcholine lysophospholipase activity"/>
    <property type="evidence" value="ECO:0007669"/>
    <property type="project" value="TreeGrafter"/>
</dbReference>
<organism evidence="4 5">
    <name type="scientific">Bacteroides fluxus YIT 12057</name>
    <dbReference type="NCBI Taxonomy" id="763034"/>
    <lineage>
        <taxon>Bacteria</taxon>
        <taxon>Pseudomonadati</taxon>
        <taxon>Bacteroidota</taxon>
        <taxon>Bacteroidia</taxon>
        <taxon>Bacteroidales</taxon>
        <taxon>Bacteroidaceae</taxon>
        <taxon>Bacteroides</taxon>
    </lineage>
</organism>
<feature type="domain" description="SGNH hydrolase-type esterase" evidence="1">
    <location>
        <begin position="407"/>
        <end position="571"/>
    </location>
</feature>
<evidence type="ECO:0000259" key="3">
    <source>
        <dbReference type="Pfam" id="PF14607"/>
    </source>
</evidence>
<name>F3PSU8_9BACE</name>
<keyword evidence="5" id="KW-1185">Reference proteome</keyword>
<dbReference type="EMBL" id="AFBN01000033">
    <property type="protein sequence ID" value="EGF57208.1"/>
    <property type="molecule type" value="Genomic_DNA"/>
</dbReference>
<evidence type="ECO:0000259" key="2">
    <source>
        <dbReference type="Pfam" id="PF14606"/>
    </source>
</evidence>
<sequence>MMKKRHVLSLLLFLVGGLCMKAQVKWVNPLEQPFPVVRGRAWHHELQGSYARLPLKAKDKVNKAVWNLSRQSAGLSIAFYSDSPEIKVKYVVNGGLSMAHMPVTGVSGVDLYATDKNGQSRWCAAKYALGDTLVYTYSGLTYEGGSGRGYEYTLFLPLYNSVSFLEIGVKDNASISFIPVSEEKPLVAYGTSIAQGACASRPGMAWTNIVSRDLQHPVVNLGFSGSGKLEKELFELLAETDAMLYIIDCMPNMISPADTAVIVERILTGVKILRARSHVPILLVEHSGYTNEYTSSRAAASYKAANHKLRKAYNALIQQQVSDIYYLTKEEIGLSMDAMVEGVHPSDLGMQQYADSYVRKIREILKEETGDTPTCIPCKQQRDPYDWQARHEQVLKLNRADPPEVILIGNSIIHYWAGEPLADMQRGKHAWNRLFAGTKVRNLGFGWDKIENVLWRVYHGELDGYKAKDIFMLIGTNNLQFNTDREIVEGIAFAAKAIRERQPSAKLHIVGILPRKGQEQRIKDINAKLQKELMKTDAVYVNLTSLFIKEDGRIDPSLFSDGLHPNEKGYEKIASQLYHYLYKENLNTDF</sequence>
<gene>
    <name evidence="4" type="ORF">HMPREF9446_01810</name>
</gene>
<feature type="domain" description="SGNH hydrolase-type esterase" evidence="2">
    <location>
        <begin position="183"/>
        <end position="362"/>
    </location>
</feature>
<accession>F3PSU8</accession>
<dbReference type="InterPro" id="IPR036514">
    <property type="entry name" value="SGNH_hydro_sf"/>
</dbReference>
<dbReference type="SUPFAM" id="SSF52266">
    <property type="entry name" value="SGNH hydrolase"/>
    <property type="match status" value="2"/>
</dbReference>
<protein>
    <recommendedName>
        <fullName evidence="6">GDSL-like protein</fullName>
    </recommendedName>
</protein>
<reference evidence="4 5" key="1">
    <citation type="submission" date="2011-02" db="EMBL/GenBank/DDBJ databases">
        <authorList>
            <person name="Weinstock G."/>
            <person name="Sodergren E."/>
            <person name="Clifton S."/>
            <person name="Fulton L."/>
            <person name="Fulton B."/>
            <person name="Courtney L."/>
            <person name="Fronick C."/>
            <person name="Harrison M."/>
            <person name="Strong C."/>
            <person name="Farmer C."/>
            <person name="Delahaunty K."/>
            <person name="Markovic C."/>
            <person name="Hall O."/>
            <person name="Minx P."/>
            <person name="Tomlinson C."/>
            <person name="Mitreva M."/>
            <person name="Hou S."/>
            <person name="Chen J."/>
            <person name="Wollam A."/>
            <person name="Pepin K.H."/>
            <person name="Johnson M."/>
            <person name="Bhonagiri V."/>
            <person name="Zhang X."/>
            <person name="Suruliraj S."/>
            <person name="Warren W."/>
            <person name="Chinwalla A."/>
            <person name="Mardis E.R."/>
            <person name="Wilson R.K."/>
        </authorList>
    </citation>
    <scope>NUCLEOTIDE SEQUENCE [LARGE SCALE GENOMIC DNA]</scope>
    <source>
        <strain evidence="4 5">YIT 12057</strain>
    </source>
</reference>
<dbReference type="GeneID" id="86049427"/>
<evidence type="ECO:0008006" key="6">
    <source>
        <dbReference type="Google" id="ProtNLM"/>
    </source>
</evidence>
<dbReference type="AlphaFoldDB" id="F3PSU8"/>
<dbReference type="RefSeq" id="WP_009125091.1">
    <property type="nucleotide sequence ID" value="NZ_GL882630.1"/>
</dbReference>
<dbReference type="Pfam" id="PF14606">
    <property type="entry name" value="Lipase_GDSL_3"/>
    <property type="match status" value="1"/>
</dbReference>
<dbReference type="STRING" id="763034.HMPREF9446_01810"/>
<dbReference type="eggNOG" id="COG2755">
    <property type="taxonomic scope" value="Bacteria"/>
</dbReference>
<dbReference type="InterPro" id="IPR013830">
    <property type="entry name" value="SGNH_hydro"/>
</dbReference>
<dbReference type="InterPro" id="IPR032740">
    <property type="entry name" value="GxDLY"/>
</dbReference>
<proteinExistence type="predicted"/>
<dbReference type="Gene3D" id="2.60.120.260">
    <property type="entry name" value="Galactose-binding domain-like"/>
    <property type="match status" value="1"/>
</dbReference>
<feature type="domain" description="SGNH hydrolase-type esterase N-terminal" evidence="3">
    <location>
        <begin position="24"/>
        <end position="175"/>
    </location>
</feature>
<dbReference type="PANTHER" id="PTHR30383:SF5">
    <property type="entry name" value="SGNH HYDROLASE-TYPE ESTERASE DOMAIN-CONTAINING PROTEIN"/>
    <property type="match status" value="1"/>
</dbReference>
<dbReference type="HOGENOM" id="CLU_018094_0_0_10"/>